<proteinExistence type="predicted"/>
<protein>
    <submittedName>
        <fullName evidence="1">Uncharacterized protein</fullName>
    </submittedName>
</protein>
<organism evidence="1 2">
    <name type="scientific">Sporomusa acidovorans (strain ATCC 49682 / DSM 3132 / Mol)</name>
    <dbReference type="NCBI Taxonomy" id="1123286"/>
    <lineage>
        <taxon>Bacteria</taxon>
        <taxon>Bacillati</taxon>
        <taxon>Bacillota</taxon>
        <taxon>Negativicutes</taxon>
        <taxon>Selenomonadales</taxon>
        <taxon>Sporomusaceae</taxon>
        <taxon>Sporomusa</taxon>
    </lineage>
</organism>
<reference evidence="1" key="1">
    <citation type="submission" date="2024-05" db="EMBL/GenBank/DDBJ databases">
        <title>Isolation and characterization of Sporomusa carbonis sp. nov., a carboxydotrophic hydrogenogen in the genus of Sporomusa isolated from a charcoal burning pile.</title>
        <authorList>
            <person name="Boeer T."/>
            <person name="Rosenbaum F."/>
            <person name="Eysell L."/>
            <person name="Mueller V."/>
            <person name="Daniel R."/>
            <person name="Poehlein A."/>
        </authorList>
    </citation>
    <scope>NUCLEOTIDE SEQUENCE [LARGE SCALE GENOMIC DNA]</scope>
    <source>
        <strain evidence="1">DSM 3132</strain>
    </source>
</reference>
<dbReference type="EMBL" id="CP155571">
    <property type="protein sequence ID" value="XFO70720.1"/>
    <property type="molecule type" value="Genomic_DNA"/>
</dbReference>
<sequence length="51" mass="5912">MIPKIASVQHSFDYQKQNQRYKAKKELSTRKSTAFANILDNIIKSKNSVNK</sequence>
<dbReference type="RefSeq" id="WP_169717005.1">
    <property type="nucleotide sequence ID" value="NZ_CP155571.1"/>
</dbReference>
<dbReference type="Proteomes" id="UP000216052">
    <property type="component" value="Chromosome"/>
</dbReference>
<gene>
    <name evidence="1" type="ORF">SPACI_007200</name>
</gene>
<name>A0ABZ3IY66_SPOA4</name>
<keyword evidence="2" id="KW-1185">Reference proteome</keyword>
<evidence type="ECO:0000313" key="1">
    <source>
        <dbReference type="EMBL" id="XFO70720.1"/>
    </source>
</evidence>
<evidence type="ECO:0000313" key="2">
    <source>
        <dbReference type="Proteomes" id="UP000216052"/>
    </source>
</evidence>
<accession>A0ABZ3IY66</accession>